<keyword evidence="5" id="KW-1185">Reference proteome</keyword>
<accession>A0A1C3ZHM1</accession>
<comment type="catalytic activity">
    <reaction evidence="3">
        <text>(R)-mevalonate + 2 NAD(+) + CoA = (3S)-3-hydroxy-3-methylglutaryl-CoA + 2 NADH + 2 H(+)</text>
        <dbReference type="Rhea" id="RHEA:14833"/>
        <dbReference type="ChEBI" id="CHEBI:15378"/>
        <dbReference type="ChEBI" id="CHEBI:36464"/>
        <dbReference type="ChEBI" id="CHEBI:43074"/>
        <dbReference type="ChEBI" id="CHEBI:57287"/>
        <dbReference type="ChEBI" id="CHEBI:57540"/>
        <dbReference type="ChEBI" id="CHEBI:57945"/>
        <dbReference type="EC" id="1.1.1.88"/>
    </reaction>
</comment>
<keyword evidence="3" id="KW-0520">NAD</keyword>
<dbReference type="InterPro" id="IPR009029">
    <property type="entry name" value="HMG_CoA_Rdtase_sub-bd_dom_sf"/>
</dbReference>
<dbReference type="PRINTS" id="PR00071">
    <property type="entry name" value="HMGCOARDTASE"/>
</dbReference>
<dbReference type="CDD" id="cd00644">
    <property type="entry name" value="HMG-CoA_reductase_classII"/>
    <property type="match status" value="1"/>
</dbReference>
<dbReference type="InterPro" id="IPR002202">
    <property type="entry name" value="HMG_CoA_Rdtase"/>
</dbReference>
<dbReference type="InterPro" id="IPR023074">
    <property type="entry name" value="HMG_CoA_Rdtase_cat_sf"/>
</dbReference>
<dbReference type="PROSITE" id="PS50065">
    <property type="entry name" value="HMG_COA_REDUCTASE_4"/>
    <property type="match status" value="1"/>
</dbReference>
<dbReference type="PANTHER" id="PTHR10572">
    <property type="entry name" value="3-HYDROXY-3-METHYLGLUTARYL-COENZYME A REDUCTASE"/>
    <property type="match status" value="1"/>
</dbReference>
<comment type="similarity">
    <text evidence="1 3">Belongs to the HMG-CoA reductase family.</text>
</comment>
<organism evidence="4 5">
    <name type="scientific">Weissella bombi</name>
    <dbReference type="NCBI Taxonomy" id="1505725"/>
    <lineage>
        <taxon>Bacteria</taxon>
        <taxon>Bacillati</taxon>
        <taxon>Bacillota</taxon>
        <taxon>Bacilli</taxon>
        <taxon>Lactobacillales</taxon>
        <taxon>Lactobacillaceae</taxon>
        <taxon>Weissella</taxon>
    </lineage>
</organism>
<dbReference type="SUPFAM" id="SSF55035">
    <property type="entry name" value="NAD-binding domain of HMG-CoA reductase"/>
    <property type="match status" value="1"/>
</dbReference>
<dbReference type="UniPathway" id="UPA00257">
    <property type="reaction ID" value="UER00367"/>
</dbReference>
<dbReference type="RefSeq" id="WP_341853152.1">
    <property type="nucleotide sequence ID" value="NZ_CBDALI010000001.1"/>
</dbReference>
<comment type="pathway">
    <text evidence="3">Metabolic intermediate metabolism; (R)-mevalonate degradation; (S)-3-hydroxy-3-methylglutaryl-CoA from (R)-mevalonate: step 1/1.</text>
</comment>
<evidence type="ECO:0000313" key="5">
    <source>
        <dbReference type="Proteomes" id="UP000199268"/>
    </source>
</evidence>
<sequence length="421" mass="44958">MMADWQQFYKRSWSERVDILVNNQQLTNAEQDLIKENYNYIGEQQIENYIYNFGVPTGLLLNLPVDGKKVIVPMATEEPSVIAAANNGARIMRQGTGVQTKFSKHLMRGQILLVHVADVRALSNYVREHERSLLQCANDAHPSMAKRGGGAKEILIETMDDSTVAVNVLVDTKEAMGANTVNTMAEAVAAKLRQQGYEVLMAILSNYGTESLITAEVAIPVAALATKQGLAGEEVAQKIALASHMETLSPHRAVTANKGILNGIEAVVLASGNDTRAVNAALHAYAAHDGQYQGLICWQVVADQLIGTTTMPMSVGVVGGSIGIVPAVKLNHHIMGEPTSTELASIIVATGLAQNLAALRALVSTGIQAGHMALQAKSLAVQVGAQAGEIDRLVAKLNAAPKMDATSAKKLLQELREEVTD</sequence>
<name>A0A1C3ZHM1_9LACO</name>
<dbReference type="AlphaFoldDB" id="A0A1C3ZHM1"/>
<dbReference type="PANTHER" id="PTHR10572:SF24">
    <property type="entry name" value="3-HYDROXY-3-METHYLGLUTARYL-COENZYME A REDUCTASE"/>
    <property type="match status" value="1"/>
</dbReference>
<dbReference type="EMBL" id="FMAO01000002">
    <property type="protein sequence ID" value="SCB81720.1"/>
    <property type="molecule type" value="Genomic_DNA"/>
</dbReference>
<dbReference type="NCBIfam" id="TIGR00532">
    <property type="entry name" value="HMG_CoA_R_NAD"/>
    <property type="match status" value="1"/>
</dbReference>
<evidence type="ECO:0000313" key="4">
    <source>
        <dbReference type="EMBL" id="SCB81720.1"/>
    </source>
</evidence>
<dbReference type="GO" id="GO:0140643">
    <property type="term" value="F:hydroxymethylglutaryl-CoA reductase (NADH) activity"/>
    <property type="evidence" value="ECO:0007669"/>
    <property type="project" value="UniProtKB-EC"/>
</dbReference>
<evidence type="ECO:0000256" key="3">
    <source>
        <dbReference type="RuleBase" id="RU361219"/>
    </source>
</evidence>
<dbReference type="Proteomes" id="UP000199268">
    <property type="component" value="Unassembled WGS sequence"/>
</dbReference>
<gene>
    <name evidence="4" type="ORF">GA0061074_1024</name>
</gene>
<dbReference type="EC" id="1.1.1.88" evidence="3"/>
<dbReference type="Gene3D" id="1.10.8.660">
    <property type="match status" value="1"/>
</dbReference>
<evidence type="ECO:0000256" key="1">
    <source>
        <dbReference type="ARBA" id="ARBA00007661"/>
    </source>
</evidence>
<evidence type="ECO:0000256" key="2">
    <source>
        <dbReference type="ARBA" id="ARBA00023002"/>
    </source>
</evidence>
<dbReference type="GO" id="GO:0015936">
    <property type="term" value="P:coenzyme A metabolic process"/>
    <property type="evidence" value="ECO:0007669"/>
    <property type="project" value="InterPro"/>
</dbReference>
<dbReference type="InterPro" id="IPR004553">
    <property type="entry name" value="HMG_CoA_Rdtase_bac-typ"/>
</dbReference>
<dbReference type="InterPro" id="IPR009023">
    <property type="entry name" value="HMG_CoA_Rdtase_NAD(P)-bd_sf"/>
</dbReference>
<dbReference type="Gene3D" id="3.90.770.10">
    <property type="entry name" value="3-hydroxy-3-methylglutaryl-coenzyme A Reductase, Chain A, domain 2"/>
    <property type="match status" value="2"/>
</dbReference>
<keyword evidence="2 3" id="KW-0560">Oxidoreductase</keyword>
<dbReference type="SUPFAM" id="SSF56542">
    <property type="entry name" value="Substrate-binding domain of HMG-CoA reductase"/>
    <property type="match status" value="1"/>
</dbReference>
<dbReference type="Pfam" id="PF00368">
    <property type="entry name" value="HMG-CoA_red"/>
    <property type="match status" value="1"/>
</dbReference>
<protein>
    <recommendedName>
        <fullName evidence="3">3-hydroxy-3-methylglutaryl coenzyme A reductase</fullName>
        <shortName evidence="3">HMG-CoA reductase</shortName>
        <ecNumber evidence="3">1.1.1.88</ecNumber>
    </recommendedName>
</protein>
<dbReference type="GO" id="GO:0004420">
    <property type="term" value="F:hydroxymethylglutaryl-CoA reductase (NADPH) activity"/>
    <property type="evidence" value="ECO:0007669"/>
    <property type="project" value="InterPro"/>
</dbReference>
<dbReference type="STRING" id="1505725.GA0061074_1024"/>
<reference evidence="5" key="1">
    <citation type="submission" date="2016-08" db="EMBL/GenBank/DDBJ databases">
        <authorList>
            <person name="Varghese N."/>
            <person name="Submissions Spin"/>
        </authorList>
    </citation>
    <scope>NUCLEOTIDE SEQUENCE [LARGE SCALE GENOMIC DNA]</scope>
    <source>
        <strain evidence="5">R-53094</strain>
    </source>
</reference>
<proteinExistence type="inferred from homology"/>